<organism evidence="1">
    <name type="scientific">Arundo donax</name>
    <name type="common">Giant reed</name>
    <name type="synonym">Donax arundinaceus</name>
    <dbReference type="NCBI Taxonomy" id="35708"/>
    <lineage>
        <taxon>Eukaryota</taxon>
        <taxon>Viridiplantae</taxon>
        <taxon>Streptophyta</taxon>
        <taxon>Embryophyta</taxon>
        <taxon>Tracheophyta</taxon>
        <taxon>Spermatophyta</taxon>
        <taxon>Magnoliopsida</taxon>
        <taxon>Liliopsida</taxon>
        <taxon>Poales</taxon>
        <taxon>Poaceae</taxon>
        <taxon>PACMAD clade</taxon>
        <taxon>Arundinoideae</taxon>
        <taxon>Arundineae</taxon>
        <taxon>Arundo</taxon>
    </lineage>
</organism>
<name>A0A0A9HT64_ARUDO</name>
<dbReference type="AlphaFoldDB" id="A0A0A9HT64"/>
<accession>A0A0A9HT64</accession>
<reference evidence="1" key="1">
    <citation type="submission" date="2014-09" db="EMBL/GenBank/DDBJ databases">
        <authorList>
            <person name="Magalhaes I.L.F."/>
            <person name="Oliveira U."/>
            <person name="Santos F.R."/>
            <person name="Vidigal T.H.D.A."/>
            <person name="Brescovit A.D."/>
            <person name="Santos A.J."/>
        </authorList>
    </citation>
    <scope>NUCLEOTIDE SEQUENCE</scope>
    <source>
        <tissue evidence="1">Shoot tissue taken approximately 20 cm above the soil surface</tissue>
    </source>
</reference>
<reference evidence="1" key="2">
    <citation type="journal article" date="2015" name="Data Brief">
        <title>Shoot transcriptome of the giant reed, Arundo donax.</title>
        <authorList>
            <person name="Barrero R.A."/>
            <person name="Guerrero F.D."/>
            <person name="Moolhuijzen P."/>
            <person name="Goolsby J.A."/>
            <person name="Tidwell J."/>
            <person name="Bellgard S.E."/>
            <person name="Bellgard M.I."/>
        </authorList>
    </citation>
    <scope>NUCLEOTIDE SEQUENCE</scope>
    <source>
        <tissue evidence="1">Shoot tissue taken approximately 20 cm above the soil surface</tissue>
    </source>
</reference>
<proteinExistence type="predicted"/>
<sequence length="40" mass="4628">MSIDGTSLYFCLLDQETSQKEQRRWKNLHITRAASATTIN</sequence>
<evidence type="ECO:0000313" key="1">
    <source>
        <dbReference type="EMBL" id="JAE38061.1"/>
    </source>
</evidence>
<dbReference type="EMBL" id="GBRH01159835">
    <property type="protein sequence ID" value="JAE38061.1"/>
    <property type="molecule type" value="Transcribed_RNA"/>
</dbReference>
<protein>
    <submittedName>
        <fullName evidence="1">Uncharacterized protein</fullName>
    </submittedName>
</protein>